<dbReference type="Gramene" id="rna8116">
    <property type="protein sequence ID" value="RHN72409.1"/>
    <property type="gene ID" value="gene8116"/>
</dbReference>
<dbReference type="InterPro" id="IPR001810">
    <property type="entry name" value="F-box_dom"/>
</dbReference>
<dbReference type="Proteomes" id="UP000265566">
    <property type="component" value="Chromosome 2"/>
</dbReference>
<comment type="caution">
    <text evidence="3">The sequence shown here is derived from an EMBL/GenBank/DDBJ whole genome shotgun (WGS) entry which is preliminary data.</text>
</comment>
<evidence type="ECO:0000259" key="2">
    <source>
        <dbReference type="Pfam" id="PF00646"/>
    </source>
</evidence>
<dbReference type="AlphaFoldDB" id="A0A396J316"/>
<dbReference type="InterPro" id="IPR036047">
    <property type="entry name" value="F-box-like_dom_sf"/>
</dbReference>
<dbReference type="Pfam" id="PF00646">
    <property type="entry name" value="F-box"/>
    <property type="match status" value="1"/>
</dbReference>
<evidence type="ECO:0000313" key="4">
    <source>
        <dbReference type="Proteomes" id="UP000265566"/>
    </source>
</evidence>
<feature type="region of interest" description="Disordered" evidence="1">
    <location>
        <begin position="67"/>
        <end position="132"/>
    </location>
</feature>
<sequence>MTAEETAESPISVVPEELLIEIFYRIDNTLQLRCVCKLWKSLVVDHEFAGKLLEIHGYSLSICKGDEEGGGGGGGGGDDDDDDEAEVADEEEDDDDDEDGEEEEDDDEEEEEEEEEEKKEKQLPMNELTQLDNLDEEEKEKQLMMMTVAKADQILVDVQFLKGKLETINNLSQMQILEDKTKCLKSFLKVYLKSTTSSSS</sequence>
<feature type="domain" description="F-box" evidence="2">
    <location>
        <begin position="14"/>
        <end position="48"/>
    </location>
</feature>
<dbReference type="EMBL" id="PSQE01000002">
    <property type="protein sequence ID" value="RHN72409.1"/>
    <property type="molecule type" value="Genomic_DNA"/>
</dbReference>
<evidence type="ECO:0000256" key="1">
    <source>
        <dbReference type="SAM" id="MobiDB-lite"/>
    </source>
</evidence>
<feature type="compositionally biased region" description="Acidic residues" evidence="1">
    <location>
        <begin position="77"/>
        <end position="117"/>
    </location>
</feature>
<dbReference type="SUPFAM" id="SSF81383">
    <property type="entry name" value="F-box domain"/>
    <property type="match status" value="1"/>
</dbReference>
<dbReference type="Gene3D" id="1.20.1280.50">
    <property type="match status" value="1"/>
</dbReference>
<accession>A0A396J316</accession>
<organism evidence="3 4">
    <name type="scientific">Medicago truncatula</name>
    <name type="common">Barrel medic</name>
    <name type="synonym">Medicago tribuloides</name>
    <dbReference type="NCBI Taxonomy" id="3880"/>
    <lineage>
        <taxon>Eukaryota</taxon>
        <taxon>Viridiplantae</taxon>
        <taxon>Streptophyta</taxon>
        <taxon>Embryophyta</taxon>
        <taxon>Tracheophyta</taxon>
        <taxon>Spermatophyta</taxon>
        <taxon>Magnoliopsida</taxon>
        <taxon>eudicotyledons</taxon>
        <taxon>Gunneridae</taxon>
        <taxon>Pentapetalae</taxon>
        <taxon>rosids</taxon>
        <taxon>fabids</taxon>
        <taxon>Fabales</taxon>
        <taxon>Fabaceae</taxon>
        <taxon>Papilionoideae</taxon>
        <taxon>50 kb inversion clade</taxon>
        <taxon>NPAAA clade</taxon>
        <taxon>Hologalegina</taxon>
        <taxon>IRL clade</taxon>
        <taxon>Trifolieae</taxon>
        <taxon>Medicago</taxon>
    </lineage>
</organism>
<protein>
    <submittedName>
        <fullName evidence="3">Putative F-box domain-containing protein</fullName>
    </submittedName>
</protein>
<reference evidence="4" key="1">
    <citation type="journal article" date="2018" name="Nat. Plants">
        <title>Whole-genome landscape of Medicago truncatula symbiotic genes.</title>
        <authorList>
            <person name="Pecrix Y."/>
            <person name="Staton S.E."/>
            <person name="Sallet E."/>
            <person name="Lelandais-Briere C."/>
            <person name="Moreau S."/>
            <person name="Carrere S."/>
            <person name="Blein T."/>
            <person name="Jardinaud M.F."/>
            <person name="Latrasse D."/>
            <person name="Zouine M."/>
            <person name="Zahm M."/>
            <person name="Kreplak J."/>
            <person name="Mayjonade B."/>
            <person name="Satge C."/>
            <person name="Perez M."/>
            <person name="Cauet S."/>
            <person name="Marande W."/>
            <person name="Chantry-Darmon C."/>
            <person name="Lopez-Roques C."/>
            <person name="Bouchez O."/>
            <person name="Berard A."/>
            <person name="Debelle F."/>
            <person name="Munos S."/>
            <person name="Bendahmane A."/>
            <person name="Berges H."/>
            <person name="Niebel A."/>
            <person name="Buitink J."/>
            <person name="Frugier F."/>
            <person name="Benhamed M."/>
            <person name="Crespi M."/>
            <person name="Gouzy J."/>
            <person name="Gamas P."/>
        </authorList>
    </citation>
    <scope>NUCLEOTIDE SEQUENCE [LARGE SCALE GENOMIC DNA]</scope>
    <source>
        <strain evidence="4">cv. Jemalong A17</strain>
    </source>
</reference>
<name>A0A396J316_MEDTR</name>
<evidence type="ECO:0000313" key="3">
    <source>
        <dbReference type="EMBL" id="RHN72409.1"/>
    </source>
</evidence>
<proteinExistence type="predicted"/>
<gene>
    <name evidence="3" type="ORF">MtrunA17_Chr2g0287341</name>
</gene>